<dbReference type="Gene3D" id="3.30.710.10">
    <property type="entry name" value="Potassium Channel Kv1.1, Chain A"/>
    <property type="match status" value="1"/>
</dbReference>
<feature type="domain" description="BTB" evidence="2">
    <location>
        <begin position="17"/>
        <end position="88"/>
    </location>
</feature>
<accession>A0A1V0SA41</accession>
<dbReference type="EMBL" id="KY684083">
    <property type="protein sequence ID" value="ARF08572.1"/>
    <property type="molecule type" value="Genomic_DNA"/>
</dbReference>
<dbReference type="InterPro" id="IPR011333">
    <property type="entry name" value="SKP1/BTB/POZ_sf"/>
</dbReference>
<evidence type="ECO:0000259" key="2">
    <source>
        <dbReference type="PROSITE" id="PS50097"/>
    </source>
</evidence>
<proteinExistence type="inferred from homology"/>
<protein>
    <recommendedName>
        <fullName evidence="2">BTB domain-containing protein</fullName>
    </recommendedName>
</protein>
<dbReference type="InterPro" id="IPR000210">
    <property type="entry name" value="BTB/POZ_dom"/>
</dbReference>
<reference evidence="3" key="1">
    <citation type="journal article" date="2017" name="Science">
        <title>Giant viruses with an expanded complement of translation system components.</title>
        <authorList>
            <person name="Schulz F."/>
            <person name="Yutin N."/>
            <person name="Ivanova N.N."/>
            <person name="Ortega D.R."/>
            <person name="Lee T.K."/>
            <person name="Vierheilig J."/>
            <person name="Daims H."/>
            <person name="Horn M."/>
            <person name="Wagner M."/>
            <person name="Jensen G.J."/>
            <person name="Kyrpides N.C."/>
            <person name="Koonin E.V."/>
            <person name="Woyke T."/>
        </authorList>
    </citation>
    <scope>NUCLEOTIDE SEQUENCE</scope>
    <source>
        <strain evidence="3">CTV1</strain>
    </source>
</reference>
<evidence type="ECO:0000313" key="3">
    <source>
        <dbReference type="EMBL" id="ARF08572.1"/>
    </source>
</evidence>
<sequence>MSYIHSFTMLYEKGHYSDFTAVINNGVYKLHKQFVLPHCEYYAALFNFSKNNIVEKIIIKDPNDDVIPIEVINSIVKWFYHLNFDLIPILAKETADINFDFNLLLKYYYVADFLQIKLIVNRCLLLMNSFMDAVKKENYRLVNKDNRSYKFINDNNYVDIEYYRDNFNLIVNKIFGNVFNRFTKESSIHLCFLDIKKENNNQSKLICEPLTELFDSVNSGNINQTVDKIYNSGYTYIRSIMACLKEIVDYVYDRKIIDTLPLNNANISLNEFKVLINKVDKLNKATLIKFIRFSEFDQNSEIADYHQINTLNKICKNNELLPEFNNKIGVHFKYIRNGGIGYTFSY</sequence>
<organism evidence="3">
    <name type="scientific">Catovirus CTV1</name>
    <dbReference type="NCBI Taxonomy" id="1977631"/>
    <lineage>
        <taxon>Viruses</taxon>
        <taxon>Varidnaviria</taxon>
        <taxon>Bamfordvirae</taxon>
        <taxon>Nucleocytoviricota</taxon>
        <taxon>Megaviricetes</taxon>
        <taxon>Imitervirales</taxon>
        <taxon>Mimiviridae</taxon>
        <taxon>Klosneuvirinae</taxon>
        <taxon>Catovirus</taxon>
    </lineage>
</organism>
<comment type="similarity">
    <text evidence="1">Belongs to the mimivirus BTB/WD family.</text>
</comment>
<dbReference type="PROSITE" id="PS50097">
    <property type="entry name" value="BTB"/>
    <property type="match status" value="1"/>
</dbReference>
<name>A0A1V0SA41_9VIRU</name>
<dbReference type="SUPFAM" id="SSF54695">
    <property type="entry name" value="POZ domain"/>
    <property type="match status" value="1"/>
</dbReference>
<gene>
    <name evidence="3" type="ORF">Catovirus_1_622</name>
</gene>
<evidence type="ECO:0000256" key="1">
    <source>
        <dbReference type="ARBA" id="ARBA00006497"/>
    </source>
</evidence>